<dbReference type="AlphaFoldDB" id="A0A0A5G1A3"/>
<dbReference type="PANTHER" id="PTHR13061">
    <property type="entry name" value="DYNACTIN SUBUNIT P25"/>
    <property type="match status" value="1"/>
</dbReference>
<dbReference type="GO" id="GO:0016740">
    <property type="term" value="F:transferase activity"/>
    <property type="evidence" value="ECO:0007669"/>
    <property type="project" value="UniProtKB-KW"/>
</dbReference>
<dbReference type="STRING" id="1385512.N784_03230"/>
<dbReference type="InterPro" id="IPR050484">
    <property type="entry name" value="Transf_Hexapept/Carb_Anhydrase"/>
</dbReference>
<dbReference type="Gene3D" id="2.160.10.10">
    <property type="entry name" value="Hexapeptide repeat proteins"/>
    <property type="match status" value="1"/>
</dbReference>
<comment type="caution">
    <text evidence="1">The sequence shown here is derived from an EMBL/GenBank/DDBJ whole genome shotgun (WGS) entry which is preliminary data.</text>
</comment>
<gene>
    <name evidence="1" type="ORF">N784_03230</name>
</gene>
<evidence type="ECO:0000313" key="2">
    <source>
        <dbReference type="Proteomes" id="UP000030401"/>
    </source>
</evidence>
<keyword evidence="2" id="KW-1185">Reference proteome</keyword>
<dbReference type="OrthoDB" id="9803036at2"/>
<dbReference type="eggNOG" id="COG0663">
    <property type="taxonomic scope" value="Bacteria"/>
</dbReference>
<dbReference type="SUPFAM" id="SSF51161">
    <property type="entry name" value="Trimeric LpxA-like enzymes"/>
    <property type="match status" value="1"/>
</dbReference>
<sequence length="170" mass="18458">MLHPYNHIWPKVDNTVFVAPGAHIIGEVTIGKYSSVWFNAVIRGDEAPITIGEKCSIQDNATCHLYEGAPLKVGDEVTIGHNVILHGCTIGNRSIVGMGSTILDGAQVGEECIIGANTLISPGKQFPPRSLILGTPGKVVRELNKQDLQLIQLSIDTYIQKGQEFMQQLK</sequence>
<dbReference type="InterPro" id="IPR001451">
    <property type="entry name" value="Hexapep"/>
</dbReference>
<evidence type="ECO:0000313" key="1">
    <source>
        <dbReference type="EMBL" id="KGX86881.1"/>
    </source>
</evidence>
<keyword evidence="1" id="KW-0808">Transferase</keyword>
<dbReference type="RefSeq" id="WP_036834005.1">
    <property type="nucleotide sequence ID" value="NZ_AVPG01000010.1"/>
</dbReference>
<proteinExistence type="predicted"/>
<accession>A0A0A5G1A3</accession>
<dbReference type="Pfam" id="PF00132">
    <property type="entry name" value="Hexapep"/>
    <property type="match status" value="2"/>
</dbReference>
<dbReference type="CDD" id="cd04645">
    <property type="entry name" value="LbH_gamma_CA_like"/>
    <property type="match status" value="1"/>
</dbReference>
<dbReference type="InterPro" id="IPR047324">
    <property type="entry name" value="LbH_gamma_CA-like"/>
</dbReference>
<organism evidence="1 2">
    <name type="scientific">Pontibacillus litoralis JSM 072002</name>
    <dbReference type="NCBI Taxonomy" id="1385512"/>
    <lineage>
        <taxon>Bacteria</taxon>
        <taxon>Bacillati</taxon>
        <taxon>Bacillota</taxon>
        <taxon>Bacilli</taxon>
        <taxon>Bacillales</taxon>
        <taxon>Bacillaceae</taxon>
        <taxon>Pontibacillus</taxon>
    </lineage>
</organism>
<dbReference type="EMBL" id="AVPG01000010">
    <property type="protein sequence ID" value="KGX86881.1"/>
    <property type="molecule type" value="Genomic_DNA"/>
</dbReference>
<dbReference type="InterPro" id="IPR011004">
    <property type="entry name" value="Trimer_LpxA-like_sf"/>
</dbReference>
<name>A0A0A5G1A3_9BACI</name>
<dbReference type="Proteomes" id="UP000030401">
    <property type="component" value="Unassembled WGS sequence"/>
</dbReference>
<reference evidence="1 2" key="1">
    <citation type="submission" date="2013-08" db="EMBL/GenBank/DDBJ databases">
        <authorList>
            <person name="Huang J."/>
            <person name="Wang G."/>
        </authorList>
    </citation>
    <scope>NUCLEOTIDE SEQUENCE [LARGE SCALE GENOMIC DNA]</scope>
    <source>
        <strain evidence="1 2">JSM 072002</strain>
    </source>
</reference>
<dbReference type="PANTHER" id="PTHR13061:SF29">
    <property type="entry name" value="GAMMA CARBONIC ANHYDRASE-LIKE 1, MITOCHONDRIAL-RELATED"/>
    <property type="match status" value="1"/>
</dbReference>
<protein>
    <submittedName>
        <fullName evidence="1">Transferase</fullName>
    </submittedName>
</protein>